<dbReference type="PANTHER" id="PTHR31635">
    <property type="entry name" value="REVERSE TRANSCRIPTASE DOMAIN-CONTAINING PROTEIN-RELATED"/>
    <property type="match status" value="1"/>
</dbReference>
<organism evidence="2 3">
    <name type="scientific">Cannabis sativa</name>
    <name type="common">Hemp</name>
    <name type="synonym">Marijuana</name>
    <dbReference type="NCBI Taxonomy" id="3483"/>
    <lineage>
        <taxon>Eukaryota</taxon>
        <taxon>Viridiplantae</taxon>
        <taxon>Streptophyta</taxon>
        <taxon>Embryophyta</taxon>
        <taxon>Tracheophyta</taxon>
        <taxon>Spermatophyta</taxon>
        <taxon>Magnoliopsida</taxon>
        <taxon>eudicotyledons</taxon>
        <taxon>Gunneridae</taxon>
        <taxon>Pentapetalae</taxon>
        <taxon>rosids</taxon>
        <taxon>fabids</taxon>
        <taxon>Rosales</taxon>
        <taxon>Cannabaceae</taxon>
        <taxon>Cannabis</taxon>
    </lineage>
</organism>
<dbReference type="EnsemblPlants" id="evm.model.07.930">
    <property type="protein sequence ID" value="cds.evm.model.07.930"/>
    <property type="gene ID" value="evm.TU.07.930"/>
</dbReference>
<dbReference type="Pfam" id="PF13456">
    <property type="entry name" value="RVT_3"/>
    <property type="match status" value="1"/>
</dbReference>
<proteinExistence type="predicted"/>
<dbReference type="Proteomes" id="UP000596661">
    <property type="component" value="Chromosome 7"/>
</dbReference>
<accession>A0A803Q724</accession>
<dbReference type="GO" id="GO:0004523">
    <property type="term" value="F:RNA-DNA hybrid ribonuclease activity"/>
    <property type="evidence" value="ECO:0007669"/>
    <property type="project" value="InterPro"/>
</dbReference>
<keyword evidence="3" id="KW-1185">Reference proteome</keyword>
<reference evidence="2" key="2">
    <citation type="submission" date="2021-03" db="UniProtKB">
        <authorList>
            <consortium name="EnsemblPlants"/>
        </authorList>
    </citation>
    <scope>IDENTIFICATION</scope>
</reference>
<dbReference type="AlphaFoldDB" id="A0A803Q724"/>
<dbReference type="PANTHER" id="PTHR31635:SF196">
    <property type="entry name" value="REVERSE TRANSCRIPTASE DOMAIN-CONTAINING PROTEIN-RELATED"/>
    <property type="match status" value="1"/>
</dbReference>
<dbReference type="InterPro" id="IPR012337">
    <property type="entry name" value="RNaseH-like_sf"/>
</dbReference>
<dbReference type="InterPro" id="IPR043502">
    <property type="entry name" value="DNA/RNA_pol_sf"/>
</dbReference>
<protein>
    <recommendedName>
        <fullName evidence="1">Reverse transcriptase domain-containing protein</fullName>
    </recommendedName>
</protein>
<name>A0A803Q724_CANSA</name>
<dbReference type="Gramene" id="evm.model.07.930">
    <property type="protein sequence ID" value="cds.evm.model.07.930"/>
    <property type="gene ID" value="evm.TU.07.930"/>
</dbReference>
<dbReference type="SUPFAM" id="SSF56672">
    <property type="entry name" value="DNA/RNA polymerases"/>
    <property type="match status" value="1"/>
</dbReference>
<dbReference type="EMBL" id="UZAU01000650">
    <property type="status" value="NOT_ANNOTATED_CDS"/>
    <property type="molecule type" value="Genomic_DNA"/>
</dbReference>
<dbReference type="CDD" id="cd01650">
    <property type="entry name" value="RT_nLTR_like"/>
    <property type="match status" value="1"/>
</dbReference>
<evidence type="ECO:0000313" key="3">
    <source>
        <dbReference type="Proteomes" id="UP000596661"/>
    </source>
</evidence>
<dbReference type="InterPro" id="IPR002156">
    <property type="entry name" value="RNaseH_domain"/>
</dbReference>
<sequence length="936" mass="105346">MFKILLGSTRAFRRLSLLVKSHCPDLLFLIETRLSVGSVDRVRSGLGFDHGFEAIISDSWSDLFPDVVLHHLPFFGSDHRALKLILTDDSFNSSSRHSRRFLFENVWLENPEFFSLVKDTWDCGLSSQSPRSSFQSFLFKQDLCIIALQTWNKNTNLSLKSRISDLQREIARIQDIPCSDQDNRFRLQCLQSQLDALLYKEEIYWRRRSRTHWLKAGDKNTKFFHRFASKRKKNNTIKFLKDDNQNIVSDHNTMGNLVVSYFSDLFSSPGSDADAVNLILDCLGPPLDDSDSAFLDAPFSTKEVRRALFNLSRDKAPGLDGLNAYFYQKNWSTLGVDFAKAVLSCLNEGIDFSVVNTTLISLIPKKQNAHTLKDFRPISLCSTFYKVISKVLANRLKVVLDKVISPYQSAFVSGCVIFDNIVIAQEIIHAINSRKNGKLGWAALKLDMSKAFDRVDWHYLESVMFHFNFPPRFVSLIMKCITTTSLSFLINGSVCGSLKPSRGLRQGDPLSPYLFILCAKGLSALLRAKQDIGLLKGIAISRTAPSLSHLFFADDSLIFCTANRASCLALQEAFDVYSKASGQVINFSKSSILFSPNTLSDIRTTFFNAFNLEDRPFICKYLGLPQCLSRSKYHSFAFLKDRVNSVLRGWSVKCFSRAGKEVLLKAVIQAIPAYAMACFRLPVKLCKGFRSLVHFNQAMLAKQAWRIFKNPSSLLAQVLHARYFPRSTFLQANPGHNPSFSWRSILWGRELLNSGLLWKIGNGSDIRTIEDHWLPNNSCFSAPLVDEILSVPVLDSQQVQVLPCASNLDQTTLQQLPSEGDFQIFTDAAIDLNRQKYSIGVVVINHSGQVVAGLAKPFSGCVSPMVAEAKAVVHALQWGYSSVDDLTVCIKNLLSLRPSLRLAHVNREFNTIAHRVAKWGIGLDSEFLWNGSLPFS</sequence>
<dbReference type="InterPro" id="IPR044730">
    <property type="entry name" value="RNase_H-like_dom_plant"/>
</dbReference>
<dbReference type="InterPro" id="IPR000477">
    <property type="entry name" value="RT_dom"/>
</dbReference>
<dbReference type="Pfam" id="PF00078">
    <property type="entry name" value="RVT_1"/>
    <property type="match status" value="1"/>
</dbReference>
<reference evidence="2" key="1">
    <citation type="submission" date="2018-11" db="EMBL/GenBank/DDBJ databases">
        <authorList>
            <person name="Grassa J C."/>
        </authorList>
    </citation>
    <scope>NUCLEOTIDE SEQUENCE [LARGE SCALE GENOMIC DNA]</scope>
</reference>
<dbReference type="SUPFAM" id="SSF53098">
    <property type="entry name" value="Ribonuclease H-like"/>
    <property type="match status" value="1"/>
</dbReference>
<dbReference type="CDD" id="cd06222">
    <property type="entry name" value="RNase_H_like"/>
    <property type="match status" value="1"/>
</dbReference>
<feature type="domain" description="Reverse transcriptase" evidence="1">
    <location>
        <begin position="344"/>
        <end position="626"/>
    </location>
</feature>
<dbReference type="GO" id="GO:0003676">
    <property type="term" value="F:nucleic acid binding"/>
    <property type="evidence" value="ECO:0007669"/>
    <property type="project" value="InterPro"/>
</dbReference>
<evidence type="ECO:0000313" key="2">
    <source>
        <dbReference type="EnsemblPlants" id="cds.evm.model.07.930"/>
    </source>
</evidence>
<dbReference type="PROSITE" id="PS50878">
    <property type="entry name" value="RT_POL"/>
    <property type="match status" value="1"/>
</dbReference>
<evidence type="ECO:0000259" key="1">
    <source>
        <dbReference type="PROSITE" id="PS50878"/>
    </source>
</evidence>